<protein>
    <recommendedName>
        <fullName evidence="4">DoxX protein</fullName>
    </recommendedName>
</protein>
<comment type="caution">
    <text evidence="2">The sequence shown here is derived from an EMBL/GenBank/DDBJ whole genome shotgun (WGS) entry which is preliminary data.</text>
</comment>
<proteinExistence type="predicted"/>
<feature type="transmembrane region" description="Helical" evidence="1">
    <location>
        <begin position="28"/>
        <end position="48"/>
    </location>
</feature>
<keyword evidence="1" id="KW-0472">Membrane</keyword>
<organism evidence="2 3">
    <name type="scientific">Flavobacterium frigidarium</name>
    <dbReference type="NCBI Taxonomy" id="99286"/>
    <lineage>
        <taxon>Bacteria</taxon>
        <taxon>Pseudomonadati</taxon>
        <taxon>Bacteroidota</taxon>
        <taxon>Flavobacteriia</taxon>
        <taxon>Flavobacteriales</taxon>
        <taxon>Flavobacteriaceae</taxon>
        <taxon>Flavobacterium</taxon>
    </lineage>
</organism>
<keyword evidence="1" id="KW-1133">Transmembrane helix</keyword>
<evidence type="ECO:0008006" key="4">
    <source>
        <dbReference type="Google" id="ProtNLM"/>
    </source>
</evidence>
<feature type="transmembrane region" description="Helical" evidence="1">
    <location>
        <begin position="60"/>
        <end position="78"/>
    </location>
</feature>
<dbReference type="Proteomes" id="UP001568894">
    <property type="component" value="Unassembled WGS sequence"/>
</dbReference>
<evidence type="ECO:0000313" key="3">
    <source>
        <dbReference type="Proteomes" id="UP001568894"/>
    </source>
</evidence>
<reference evidence="2 3" key="1">
    <citation type="submission" date="2023-05" db="EMBL/GenBank/DDBJ databases">
        <title>Adaptations of aquatic viruses from atmosphere-close ecosystems of the Central Arctic Ocean.</title>
        <authorList>
            <person name="Rahlff J."/>
            <person name="Holmfeldt K."/>
        </authorList>
    </citation>
    <scope>NUCLEOTIDE SEQUENCE [LARGE SCALE GENOMIC DNA]</scope>
    <source>
        <strain evidence="2 3">Arc14</strain>
    </source>
</reference>
<keyword evidence="1" id="KW-0812">Transmembrane</keyword>
<dbReference type="RefSeq" id="WP_371567850.1">
    <property type="nucleotide sequence ID" value="NZ_JASMRN010000002.1"/>
</dbReference>
<feature type="transmembrane region" description="Helical" evidence="1">
    <location>
        <begin position="6"/>
        <end position="23"/>
    </location>
</feature>
<sequence>MKQTNYFWEFLGFVEILAGVLLLNQFFYLFRAILALPVTINIFLFHLFLKPNEVGKLFQMLGLLVINLLLIGFSYKLWKPILINRNALKLS</sequence>
<gene>
    <name evidence="2" type="ORF">QO192_02910</name>
</gene>
<evidence type="ECO:0000256" key="1">
    <source>
        <dbReference type="SAM" id="Phobius"/>
    </source>
</evidence>
<evidence type="ECO:0000313" key="2">
    <source>
        <dbReference type="EMBL" id="MEZ7514227.1"/>
    </source>
</evidence>
<accession>A0ABV4K9G7</accession>
<name>A0ABV4K9G7_9FLAO</name>
<dbReference type="EMBL" id="JASMRN010000002">
    <property type="protein sequence ID" value="MEZ7514227.1"/>
    <property type="molecule type" value="Genomic_DNA"/>
</dbReference>
<keyword evidence="3" id="KW-1185">Reference proteome</keyword>